<dbReference type="GO" id="GO:0015074">
    <property type="term" value="P:DNA integration"/>
    <property type="evidence" value="ECO:0007669"/>
    <property type="project" value="InterPro"/>
</dbReference>
<comment type="caution">
    <text evidence="2">The sequence shown here is derived from an EMBL/GenBank/DDBJ whole genome shotgun (WGS) entry which is preliminary data.</text>
</comment>
<sequence>MPSDTGGSPAGLPQELEASSAASSWEVVTPSDKGVHRNLERTVAAAYQTLEVGPVKHVWEDDFWGSLFAASPPDASKNFYGASLKRPLQPELPETQVVPAAVKPRPAERADLRFYEMSVVRRTAVTWKQVREDQLAEAVGSWAVFISRWSAGVQVRDQICSLDSGEARQSMVADVLGNKAPSTLRKRLRYALGVEELDLSVKSRRSSAVMHLYEGSMVGSHARRRPSQVYDYDNSQNLAYVECPVAYHKNMRSRVMRHDLLPMIAPGLGVVGPNWARLWKLARQELGLVDPPDFPVMPAPDKSGAPTVRPLDTEEMGRWLRCILTGSSAKQGEKKISSHSCKCTMLSYAAKRGISITDRQLLGYHTTPHRMALTYSRDSAAHPLMILGKLIGEIREKKFLPDETRSGRLVGDADDVSFGYKAPIVVIKDEEVEEPPPREAELRASLPEPQDTQHDEEVDEHVTTGSSSSDSAPEVAEGRQVESVEGLMSTVIDSDAAFKQRCVESAGDQALHAKLCEQGIKNFKTLAFAIGSPQQPPTEAQFDAFSVRVYGTDPTMGQTAVLRHLHSEATTLVVQTYRDMVTHDPSDFSHTRKVPVPEKRARLDMQRRRLSGMEISGELEPSHQLLDLINQQYESGIITWVPASKCSKREAGNTLIENEM</sequence>
<evidence type="ECO:0000313" key="2">
    <source>
        <dbReference type="EMBL" id="CAE7825729.1"/>
    </source>
</evidence>
<name>A0A812ZHZ9_9DINO</name>
<dbReference type="AlphaFoldDB" id="A0A812ZHZ9"/>
<dbReference type="Proteomes" id="UP000601435">
    <property type="component" value="Unassembled WGS sequence"/>
</dbReference>
<gene>
    <name evidence="2" type="ORF">SNEC2469_LOCUS24624</name>
</gene>
<evidence type="ECO:0000256" key="1">
    <source>
        <dbReference type="SAM" id="MobiDB-lite"/>
    </source>
</evidence>
<organism evidence="2 3">
    <name type="scientific">Symbiodinium necroappetens</name>
    <dbReference type="NCBI Taxonomy" id="1628268"/>
    <lineage>
        <taxon>Eukaryota</taxon>
        <taxon>Sar</taxon>
        <taxon>Alveolata</taxon>
        <taxon>Dinophyceae</taxon>
        <taxon>Suessiales</taxon>
        <taxon>Symbiodiniaceae</taxon>
        <taxon>Symbiodinium</taxon>
    </lineage>
</organism>
<proteinExistence type="predicted"/>
<dbReference type="GO" id="GO:0006310">
    <property type="term" value="P:DNA recombination"/>
    <property type="evidence" value="ECO:0007669"/>
    <property type="project" value="InterPro"/>
</dbReference>
<keyword evidence="3" id="KW-1185">Reference proteome</keyword>
<protein>
    <submittedName>
        <fullName evidence="2">Uncharacterized protein</fullName>
    </submittedName>
</protein>
<dbReference type="EMBL" id="CAJNJA010047677">
    <property type="protein sequence ID" value="CAE7825729.1"/>
    <property type="molecule type" value="Genomic_DNA"/>
</dbReference>
<feature type="region of interest" description="Disordered" evidence="1">
    <location>
        <begin position="1"/>
        <end position="30"/>
    </location>
</feature>
<dbReference type="OrthoDB" id="414681at2759"/>
<feature type="region of interest" description="Disordered" evidence="1">
    <location>
        <begin position="428"/>
        <end position="482"/>
    </location>
</feature>
<accession>A0A812ZHZ9</accession>
<dbReference type="Gene3D" id="1.10.443.10">
    <property type="entry name" value="Intergrase catalytic core"/>
    <property type="match status" value="1"/>
</dbReference>
<reference evidence="2" key="1">
    <citation type="submission" date="2021-02" db="EMBL/GenBank/DDBJ databases">
        <authorList>
            <person name="Dougan E. K."/>
            <person name="Rhodes N."/>
            <person name="Thang M."/>
            <person name="Chan C."/>
        </authorList>
    </citation>
    <scope>NUCLEOTIDE SEQUENCE</scope>
</reference>
<evidence type="ECO:0000313" key="3">
    <source>
        <dbReference type="Proteomes" id="UP000601435"/>
    </source>
</evidence>
<dbReference type="InterPro" id="IPR013762">
    <property type="entry name" value="Integrase-like_cat_sf"/>
</dbReference>
<dbReference type="GO" id="GO:0003677">
    <property type="term" value="F:DNA binding"/>
    <property type="evidence" value="ECO:0007669"/>
    <property type="project" value="InterPro"/>
</dbReference>